<organism evidence="6 7">
    <name type="scientific">Egibacter rhizosphaerae</name>
    <dbReference type="NCBI Taxonomy" id="1670831"/>
    <lineage>
        <taxon>Bacteria</taxon>
        <taxon>Bacillati</taxon>
        <taxon>Actinomycetota</taxon>
        <taxon>Nitriliruptoria</taxon>
        <taxon>Egibacterales</taxon>
        <taxon>Egibacteraceae</taxon>
        <taxon>Egibacter</taxon>
    </lineage>
</organism>
<dbReference type="Proteomes" id="UP000291469">
    <property type="component" value="Chromosome"/>
</dbReference>
<dbReference type="EMBL" id="CP036402">
    <property type="protein sequence ID" value="QBI19496.1"/>
    <property type="molecule type" value="Genomic_DNA"/>
</dbReference>
<keyword evidence="2" id="KW-0560">Oxidoreductase</keyword>
<dbReference type="OrthoDB" id="323926at2"/>
<dbReference type="InterPro" id="IPR018211">
    <property type="entry name" value="ADH_Fe_CS"/>
</dbReference>
<dbReference type="KEGG" id="erz:ER308_07970"/>
<dbReference type="CDD" id="cd08183">
    <property type="entry name" value="Fe-ADH-like"/>
    <property type="match status" value="1"/>
</dbReference>
<gene>
    <name evidence="6" type="ORF">ER308_07970</name>
</gene>
<dbReference type="PANTHER" id="PTHR11496">
    <property type="entry name" value="ALCOHOL DEHYDROGENASE"/>
    <property type="match status" value="1"/>
</dbReference>
<dbReference type="InterPro" id="IPR056798">
    <property type="entry name" value="ADH_Fe_C"/>
</dbReference>
<protein>
    <submittedName>
        <fullName evidence="6">Iron-containing alcohol dehydrogenase</fullName>
    </submittedName>
</protein>
<dbReference type="InterPro" id="IPR039697">
    <property type="entry name" value="Alcohol_dehydrogenase_Fe"/>
</dbReference>
<dbReference type="Pfam" id="PF25137">
    <property type="entry name" value="ADH_Fe_C"/>
    <property type="match status" value="1"/>
</dbReference>
<keyword evidence="3" id="KW-0520">NAD</keyword>
<dbReference type="Pfam" id="PF00465">
    <property type="entry name" value="Fe-ADH"/>
    <property type="match status" value="1"/>
</dbReference>
<dbReference type="Gene3D" id="1.20.1090.10">
    <property type="entry name" value="Dehydroquinate synthase-like - alpha domain"/>
    <property type="match status" value="1"/>
</dbReference>
<reference evidence="6 7" key="1">
    <citation type="submission" date="2019-01" db="EMBL/GenBank/DDBJ databases">
        <title>Egibacter rhizosphaerae EGI 80759T.</title>
        <authorList>
            <person name="Chen D.-D."/>
            <person name="Tian Y."/>
            <person name="Jiao J.-Y."/>
            <person name="Zhang X.-T."/>
            <person name="Zhang Y.-G."/>
            <person name="Zhang Y."/>
            <person name="Xiao M."/>
            <person name="Shu W.-S."/>
            <person name="Li W.-J."/>
        </authorList>
    </citation>
    <scope>NUCLEOTIDE SEQUENCE [LARGE SCALE GENOMIC DNA]</scope>
    <source>
        <strain evidence="6 7">EGI 80759</strain>
    </source>
</reference>
<dbReference type="SUPFAM" id="SSF56796">
    <property type="entry name" value="Dehydroquinate synthase-like"/>
    <property type="match status" value="1"/>
</dbReference>
<dbReference type="PROSITE" id="PS00913">
    <property type="entry name" value="ADH_IRON_1"/>
    <property type="match status" value="1"/>
</dbReference>
<evidence type="ECO:0000259" key="5">
    <source>
        <dbReference type="Pfam" id="PF25137"/>
    </source>
</evidence>
<feature type="domain" description="Alcohol dehydrogenase iron-type/glycerol dehydrogenase GldA" evidence="4">
    <location>
        <begin position="9"/>
        <end position="176"/>
    </location>
</feature>
<dbReference type="AlphaFoldDB" id="A0A411YE72"/>
<dbReference type="FunFam" id="3.40.50.1970:FF:000003">
    <property type="entry name" value="Alcohol dehydrogenase, iron-containing"/>
    <property type="match status" value="1"/>
</dbReference>
<comment type="similarity">
    <text evidence="1">Belongs to the iron-containing alcohol dehydrogenase family.</text>
</comment>
<feature type="domain" description="Fe-containing alcohol dehydrogenase-like C-terminal" evidence="5">
    <location>
        <begin position="187"/>
        <end position="384"/>
    </location>
</feature>
<proteinExistence type="inferred from homology"/>
<evidence type="ECO:0000259" key="4">
    <source>
        <dbReference type="Pfam" id="PF00465"/>
    </source>
</evidence>
<evidence type="ECO:0000256" key="2">
    <source>
        <dbReference type="ARBA" id="ARBA00023002"/>
    </source>
</evidence>
<evidence type="ECO:0000256" key="3">
    <source>
        <dbReference type="ARBA" id="ARBA00023027"/>
    </source>
</evidence>
<sequence length="385" mass="39570">MVRFDFVAPRRIAFGAGRVAELGAAAATMGSRALLVTGSRPERVKVAAEQLDAAGVAYDTWSVSGEPTVEVAEQGTAHAREAGVDLVVSVGGGSVLDTGKAIAGLAGASGPARRYLEVVGDAQPLDGTPLPQIAVPTTAGTGSEATKNAVLGVPERGVKVSLRDPAMVPALALVDPELTRGVPPTVTAASGLDALTQLIEPFTSHLATPTTDALCRDGIPRAARALPRAHRDGDDLDARSEMALASLYGGLALANAKLGAVHGFAGPLGGLRPAPHGAVCGRLLPVATAVNVRALQERDPDGRALLRYREVGALLTGDPDATVEDAVEWLRALVESLDVPGLAEYGVTEEDLPAVVEAAGRSSSMQGNPIELTVDERREILARAR</sequence>
<evidence type="ECO:0000256" key="1">
    <source>
        <dbReference type="ARBA" id="ARBA00007358"/>
    </source>
</evidence>
<evidence type="ECO:0000313" key="6">
    <source>
        <dbReference type="EMBL" id="QBI19496.1"/>
    </source>
</evidence>
<evidence type="ECO:0000313" key="7">
    <source>
        <dbReference type="Proteomes" id="UP000291469"/>
    </source>
</evidence>
<accession>A0A411YE72</accession>
<dbReference type="InterPro" id="IPR001670">
    <property type="entry name" value="ADH_Fe/GldA"/>
</dbReference>
<dbReference type="GO" id="GO:0004022">
    <property type="term" value="F:alcohol dehydrogenase (NAD+) activity"/>
    <property type="evidence" value="ECO:0007669"/>
    <property type="project" value="TreeGrafter"/>
</dbReference>
<name>A0A411YE72_9ACTN</name>
<keyword evidence="7" id="KW-1185">Reference proteome</keyword>
<dbReference type="GO" id="GO:0046872">
    <property type="term" value="F:metal ion binding"/>
    <property type="evidence" value="ECO:0007669"/>
    <property type="project" value="InterPro"/>
</dbReference>
<dbReference type="Gene3D" id="3.40.50.1970">
    <property type="match status" value="1"/>
</dbReference>
<dbReference type="PANTHER" id="PTHR11496:SF102">
    <property type="entry name" value="ALCOHOL DEHYDROGENASE 4"/>
    <property type="match status" value="1"/>
</dbReference>